<sequence>MKEGRVRCWRRQRSIQTTSEPVATVAHGNMQSLTDHQCFAGHLGRNRVYQAVGRGRRRHRVGDVGRRIPLKTCWVGVEGLRHPSLSMFDYSTAERYPSARLGPFDLKRRPHLVPMA</sequence>
<reference evidence="1 2" key="1">
    <citation type="journal article" date="2019" name="Commun. Biol.">
        <title>The bagworm genome reveals a unique fibroin gene that provides high tensile strength.</title>
        <authorList>
            <person name="Kono N."/>
            <person name="Nakamura H."/>
            <person name="Ohtoshi R."/>
            <person name="Tomita M."/>
            <person name="Numata K."/>
            <person name="Arakawa K."/>
        </authorList>
    </citation>
    <scope>NUCLEOTIDE SEQUENCE [LARGE SCALE GENOMIC DNA]</scope>
</reference>
<evidence type="ECO:0000313" key="2">
    <source>
        <dbReference type="Proteomes" id="UP000299102"/>
    </source>
</evidence>
<evidence type="ECO:0000313" key="1">
    <source>
        <dbReference type="EMBL" id="GBP42917.1"/>
    </source>
</evidence>
<comment type="caution">
    <text evidence="1">The sequence shown here is derived from an EMBL/GenBank/DDBJ whole genome shotgun (WGS) entry which is preliminary data.</text>
</comment>
<keyword evidence="2" id="KW-1185">Reference proteome</keyword>
<dbReference type="EMBL" id="BGZK01000426">
    <property type="protein sequence ID" value="GBP42917.1"/>
    <property type="molecule type" value="Genomic_DNA"/>
</dbReference>
<dbReference type="Proteomes" id="UP000299102">
    <property type="component" value="Unassembled WGS sequence"/>
</dbReference>
<gene>
    <name evidence="1" type="ORF">EVAR_87296_1</name>
</gene>
<name>A0A4C1VYK2_EUMVA</name>
<organism evidence="1 2">
    <name type="scientific">Eumeta variegata</name>
    <name type="common">Bagworm moth</name>
    <name type="synonym">Eumeta japonica</name>
    <dbReference type="NCBI Taxonomy" id="151549"/>
    <lineage>
        <taxon>Eukaryota</taxon>
        <taxon>Metazoa</taxon>
        <taxon>Ecdysozoa</taxon>
        <taxon>Arthropoda</taxon>
        <taxon>Hexapoda</taxon>
        <taxon>Insecta</taxon>
        <taxon>Pterygota</taxon>
        <taxon>Neoptera</taxon>
        <taxon>Endopterygota</taxon>
        <taxon>Lepidoptera</taxon>
        <taxon>Glossata</taxon>
        <taxon>Ditrysia</taxon>
        <taxon>Tineoidea</taxon>
        <taxon>Psychidae</taxon>
        <taxon>Oiketicinae</taxon>
        <taxon>Eumeta</taxon>
    </lineage>
</organism>
<protein>
    <submittedName>
        <fullName evidence="1">Uncharacterized protein</fullName>
    </submittedName>
</protein>
<accession>A0A4C1VYK2</accession>
<dbReference type="AlphaFoldDB" id="A0A4C1VYK2"/>
<proteinExistence type="predicted"/>